<dbReference type="OrthoDB" id="5329403at2759"/>
<feature type="compositionally biased region" description="Polar residues" evidence="1">
    <location>
        <begin position="124"/>
        <end position="138"/>
    </location>
</feature>
<evidence type="ECO:0008006" key="4">
    <source>
        <dbReference type="Google" id="ProtNLM"/>
    </source>
</evidence>
<feature type="region of interest" description="Disordered" evidence="1">
    <location>
        <begin position="1"/>
        <end position="190"/>
    </location>
</feature>
<protein>
    <recommendedName>
        <fullName evidence="4">BTB domain-containing protein</fullName>
    </recommendedName>
</protein>
<reference evidence="2 3" key="1">
    <citation type="submission" date="2019-04" db="EMBL/GenBank/DDBJ databases">
        <title>Comparative genomics and transcriptomics to analyze fruiting body development in filamentous ascomycetes.</title>
        <authorList>
            <consortium name="DOE Joint Genome Institute"/>
            <person name="Lutkenhaus R."/>
            <person name="Traeger S."/>
            <person name="Breuer J."/>
            <person name="Kuo A."/>
            <person name="Lipzen A."/>
            <person name="Pangilinan J."/>
            <person name="Dilworth D."/>
            <person name="Sandor L."/>
            <person name="Poggeler S."/>
            <person name="Barry K."/>
            <person name="Grigoriev I.V."/>
            <person name="Nowrousian M."/>
        </authorList>
    </citation>
    <scope>NUCLEOTIDE SEQUENCE [LARGE SCALE GENOMIC DNA]</scope>
    <source>
        <strain evidence="2 3">CBS 389.68</strain>
    </source>
</reference>
<dbReference type="InterPro" id="IPR011333">
    <property type="entry name" value="SKP1/BTB/POZ_sf"/>
</dbReference>
<feature type="compositionally biased region" description="Pro residues" evidence="1">
    <location>
        <begin position="67"/>
        <end position="76"/>
    </location>
</feature>
<dbReference type="PANTHER" id="PTHR47369">
    <property type="entry name" value="BTB/POZ DOMAIN-CONTAINING PROTEIN"/>
    <property type="match status" value="1"/>
</dbReference>
<dbReference type="EMBL" id="ML220116">
    <property type="protein sequence ID" value="TGZ82267.1"/>
    <property type="molecule type" value="Genomic_DNA"/>
</dbReference>
<feature type="compositionally biased region" description="Polar residues" evidence="1">
    <location>
        <begin position="251"/>
        <end position="269"/>
    </location>
</feature>
<dbReference type="InParanoid" id="A0A4S2MZV7"/>
<feature type="compositionally biased region" description="Pro residues" evidence="1">
    <location>
        <begin position="1"/>
        <end position="12"/>
    </location>
</feature>
<dbReference type="Gene3D" id="3.30.710.10">
    <property type="entry name" value="Potassium Channel Kv1.1, Chain A"/>
    <property type="match status" value="1"/>
</dbReference>
<evidence type="ECO:0000313" key="2">
    <source>
        <dbReference type="EMBL" id="TGZ82267.1"/>
    </source>
</evidence>
<sequence length="723" mass="79482">MSNHPSAPPNPETTPATMTHPSASLPPRPPPAQGPTRKTPAPIVPALPLVGAKKSFPALGRGHSSLPPKPVFPGKPLPRETDAIVLTPGEGNKPTSYISTPKSKRSFAPGGDGNNPRPMDPAVTNLTPQNSVSPSASHSGHHIPHTITPPADLVSGMKSLTIGQNPETNGHVSPRSPTGPRNRQSYNNINGTMEGLNEISGLGPRPNYVDFVHNHPINNLRPQQGSPVQHQDGFAHSQFGLPHTLHQSNFFYPQQFHPSGTLTPPNTGTIRMPNAGHLRSFSPSFPLSYQSDHPHGPLPSLHPFYPPPTGPVSQDVHQEKTGPSSQTAEDQAPESECTQVTFPNGERSWQTMETAAGRLESYSLSMFLEERLSDVTLVLINSDTGNEKRFSSHSFILGRSEQLYKLILGPSGFVISGQTADPGIISGSKDDGRIVLKLRSSVSEEAFILALRWMYGAPDWKIDAYLDFEHPSHTSEELARFTHASNEVMIDRAVQILKAGLLLGLDDLIYKAFNFIRNWGFSITTSGFERMIQFVIEEAPKIRDVYEDLVRHFWAIPENMMHEAIAYFSTTCPKNFKIDIGAPNSKFLARFAHPSSPSDFSRISTILFSIPFPILKGILESEFLFPNDQKKNRFDMASSVIQERERRRKREIKTLMDLVAKADEGESSSKTILSELKNEDSDLFWEESVVSTFGHGGIGIEVTKRKKGSPGGKVLWKVGKKAT</sequence>
<evidence type="ECO:0000313" key="3">
    <source>
        <dbReference type="Proteomes" id="UP000298138"/>
    </source>
</evidence>
<organism evidence="2 3">
    <name type="scientific">Ascodesmis nigricans</name>
    <dbReference type="NCBI Taxonomy" id="341454"/>
    <lineage>
        <taxon>Eukaryota</taxon>
        <taxon>Fungi</taxon>
        <taxon>Dikarya</taxon>
        <taxon>Ascomycota</taxon>
        <taxon>Pezizomycotina</taxon>
        <taxon>Pezizomycetes</taxon>
        <taxon>Pezizales</taxon>
        <taxon>Ascodesmidaceae</taxon>
        <taxon>Ascodesmis</taxon>
    </lineage>
</organism>
<dbReference type="STRING" id="341454.A0A4S2MZV7"/>
<proteinExistence type="predicted"/>
<evidence type="ECO:0000256" key="1">
    <source>
        <dbReference type="SAM" id="MobiDB-lite"/>
    </source>
</evidence>
<keyword evidence="3" id="KW-1185">Reference proteome</keyword>
<feature type="compositionally biased region" description="Polar residues" evidence="1">
    <location>
        <begin position="161"/>
        <end position="190"/>
    </location>
</feature>
<name>A0A4S2MZV7_9PEZI</name>
<dbReference type="Proteomes" id="UP000298138">
    <property type="component" value="Unassembled WGS sequence"/>
</dbReference>
<feature type="region of interest" description="Disordered" evidence="1">
    <location>
        <begin position="251"/>
        <end position="336"/>
    </location>
</feature>
<feature type="compositionally biased region" description="Pro residues" evidence="1">
    <location>
        <begin position="24"/>
        <end position="33"/>
    </location>
</feature>
<dbReference type="PANTHER" id="PTHR47369:SF2">
    <property type="entry name" value="BTB_POZ DOMAIN-CONTAINING PROTEIN 2"/>
    <property type="match status" value="1"/>
</dbReference>
<gene>
    <name evidence="2" type="ORF">EX30DRAFT_220681</name>
</gene>
<accession>A0A4S2MZV7</accession>
<dbReference type="AlphaFoldDB" id="A0A4S2MZV7"/>
<feature type="compositionally biased region" description="Polar residues" evidence="1">
    <location>
        <begin position="281"/>
        <end position="291"/>
    </location>
</feature>